<proteinExistence type="predicted"/>
<reference evidence="1 2" key="1">
    <citation type="submission" date="2009-01" db="EMBL/GenBank/DDBJ databases">
        <authorList>
            <person name="Fulton L."/>
            <person name="Clifton S."/>
            <person name="Fulton B."/>
            <person name="Xu J."/>
            <person name="Minx P."/>
            <person name="Pepin K.H."/>
            <person name="Johnson M."/>
            <person name="Bhonagiri V."/>
            <person name="Nash W.E."/>
            <person name="Mardis E.R."/>
            <person name="Wilson R.K."/>
        </authorList>
    </citation>
    <scope>NUCLEOTIDE SEQUENCE [LARGE SCALE GENOMIC DNA]</scope>
    <source>
        <strain evidence="2">DSM 10507 / JCM 14656 / S5a33</strain>
    </source>
</reference>
<evidence type="ECO:0000313" key="1">
    <source>
        <dbReference type="EMBL" id="EEG47647.1"/>
    </source>
</evidence>
<dbReference type="EMBL" id="ACBZ01000186">
    <property type="protein sequence ID" value="EEG47647.1"/>
    <property type="molecule type" value="Genomic_DNA"/>
</dbReference>
<dbReference type="Proteomes" id="UP000003100">
    <property type="component" value="Unassembled WGS sequence"/>
</dbReference>
<dbReference type="PATRIC" id="fig|476272.21.peg.148"/>
<accession>C0CRF8</accession>
<organism evidence="1 2">
    <name type="scientific">Blautia hydrogenotrophica (strain DSM 10507 / JCM 14656 / S5a33)</name>
    <name type="common">Ruminococcus hydrogenotrophicus</name>
    <dbReference type="NCBI Taxonomy" id="476272"/>
    <lineage>
        <taxon>Bacteria</taxon>
        <taxon>Bacillati</taxon>
        <taxon>Bacillota</taxon>
        <taxon>Clostridia</taxon>
        <taxon>Lachnospirales</taxon>
        <taxon>Lachnospiraceae</taxon>
        <taxon>Blautia</taxon>
    </lineage>
</organism>
<comment type="caution">
    <text evidence="1">The sequence shown here is derived from an EMBL/GenBank/DDBJ whole genome shotgun (WGS) entry which is preliminary data.</text>
</comment>
<dbReference type="SUPFAM" id="SSF100950">
    <property type="entry name" value="NagB/RpiA/CoA transferase-like"/>
    <property type="match status" value="1"/>
</dbReference>
<dbReference type="AlphaFoldDB" id="C0CRF8"/>
<evidence type="ECO:0000313" key="2">
    <source>
        <dbReference type="Proteomes" id="UP000003100"/>
    </source>
</evidence>
<sequence>MSLDKYRRISRDNGQSYYSFMKEKLFYHVNTRRRTHIFRMRRLCRKWNCKVRREKKEMLI</sequence>
<gene>
    <name evidence="1" type="ORF">RUMHYD_03472</name>
</gene>
<dbReference type="InterPro" id="IPR037171">
    <property type="entry name" value="NagB/RpiA_transferase-like"/>
</dbReference>
<protein>
    <submittedName>
        <fullName evidence="1">Uncharacterized protein</fullName>
    </submittedName>
</protein>
<reference evidence="1 2" key="2">
    <citation type="submission" date="2009-02" db="EMBL/GenBank/DDBJ databases">
        <title>Draft genome sequence of Blautia hydrogenotrophica DSM 10507 (Ruminococcus hydrogenotrophicus DSM 10507).</title>
        <authorList>
            <person name="Sudarsanam P."/>
            <person name="Ley R."/>
            <person name="Guruge J."/>
            <person name="Turnbaugh P.J."/>
            <person name="Mahowald M."/>
            <person name="Liep D."/>
            <person name="Gordon J."/>
        </authorList>
    </citation>
    <scope>NUCLEOTIDE SEQUENCE [LARGE SCALE GENOMIC DNA]</scope>
    <source>
        <strain evidence="2">DSM 10507 / JCM 14656 / S5a33</strain>
    </source>
</reference>
<dbReference type="HOGENOM" id="CLU_2932070_0_0_9"/>
<keyword evidence="2" id="KW-1185">Reference proteome</keyword>
<name>C0CRF8_BLAHS</name>